<dbReference type="Proteomes" id="UP001307705">
    <property type="component" value="Unassembled WGS sequence"/>
</dbReference>
<gene>
    <name evidence="1" type="ORF">Ataiwa_08760</name>
</gene>
<reference evidence="1 2" key="1">
    <citation type="submission" date="2023-08" db="EMBL/GenBank/DDBJ databases">
        <title>Draft genome sequence of Algoriphagus taiwanensis.</title>
        <authorList>
            <person name="Takatani N."/>
            <person name="Hosokawa M."/>
            <person name="Sawabe T."/>
        </authorList>
    </citation>
    <scope>NUCLEOTIDE SEQUENCE [LARGE SCALE GENOMIC DNA]</scope>
    <source>
        <strain evidence="1 2">JCM 19755</strain>
    </source>
</reference>
<evidence type="ECO:0000313" key="1">
    <source>
        <dbReference type="EMBL" id="GMQ32604.1"/>
    </source>
</evidence>
<comment type="caution">
    <text evidence="1">The sequence shown here is derived from an EMBL/GenBank/DDBJ whole genome shotgun (WGS) entry which is preliminary data.</text>
</comment>
<keyword evidence="2" id="KW-1185">Reference proteome</keyword>
<dbReference type="EMBL" id="BTPE01000003">
    <property type="protein sequence ID" value="GMQ32604.1"/>
    <property type="molecule type" value="Genomic_DNA"/>
</dbReference>
<protein>
    <submittedName>
        <fullName evidence="1">Uncharacterized protein</fullName>
    </submittedName>
</protein>
<name>A0ABQ6PXE8_9BACT</name>
<organism evidence="1 2">
    <name type="scientific">Algoriphagus taiwanensis</name>
    <dbReference type="NCBI Taxonomy" id="1445656"/>
    <lineage>
        <taxon>Bacteria</taxon>
        <taxon>Pseudomonadati</taxon>
        <taxon>Bacteroidota</taxon>
        <taxon>Cytophagia</taxon>
        <taxon>Cytophagales</taxon>
        <taxon>Cyclobacteriaceae</taxon>
        <taxon>Algoriphagus</taxon>
    </lineage>
</organism>
<proteinExistence type="predicted"/>
<evidence type="ECO:0000313" key="2">
    <source>
        <dbReference type="Proteomes" id="UP001307705"/>
    </source>
</evidence>
<accession>A0ABQ6PXE8</accession>
<sequence length="139" mass="14933">MLRNQNPMGSTCPTGKSLLTSLHQAGLPDAGRLGPIPASLRVSAKGTSCKRNAWNALPKIRSDRKSPEGATCTVRAFSALRASISDYIPKLNLGLVQNAPSGQNPTGSSLQTWTHYDRTDSSLLTPKNTPIIFPLKKSY</sequence>